<dbReference type="AlphaFoldDB" id="A0A3M7P8L6"/>
<gene>
    <name evidence="1" type="ORF">BpHYR1_033053</name>
</gene>
<comment type="caution">
    <text evidence="1">The sequence shown here is derived from an EMBL/GenBank/DDBJ whole genome shotgun (WGS) entry which is preliminary data.</text>
</comment>
<proteinExistence type="predicted"/>
<evidence type="ECO:0000313" key="2">
    <source>
        <dbReference type="Proteomes" id="UP000276133"/>
    </source>
</evidence>
<evidence type="ECO:0000313" key="1">
    <source>
        <dbReference type="EMBL" id="RMZ95436.1"/>
    </source>
</evidence>
<organism evidence="1 2">
    <name type="scientific">Brachionus plicatilis</name>
    <name type="common">Marine rotifer</name>
    <name type="synonym">Brachionus muelleri</name>
    <dbReference type="NCBI Taxonomy" id="10195"/>
    <lineage>
        <taxon>Eukaryota</taxon>
        <taxon>Metazoa</taxon>
        <taxon>Spiralia</taxon>
        <taxon>Gnathifera</taxon>
        <taxon>Rotifera</taxon>
        <taxon>Eurotatoria</taxon>
        <taxon>Monogononta</taxon>
        <taxon>Pseudotrocha</taxon>
        <taxon>Ploima</taxon>
        <taxon>Brachionidae</taxon>
        <taxon>Brachionus</taxon>
    </lineage>
</organism>
<dbReference type="EMBL" id="REGN01012433">
    <property type="protein sequence ID" value="RMZ95436.1"/>
    <property type="molecule type" value="Genomic_DNA"/>
</dbReference>
<protein>
    <submittedName>
        <fullName evidence="1">Uncharacterized protein</fullName>
    </submittedName>
</protein>
<accession>A0A3M7P8L6</accession>
<dbReference type="Proteomes" id="UP000276133">
    <property type="component" value="Unassembled WGS sequence"/>
</dbReference>
<reference evidence="1 2" key="1">
    <citation type="journal article" date="2018" name="Sci. Rep.">
        <title>Genomic signatures of local adaptation to the degree of environmental predictability in rotifers.</title>
        <authorList>
            <person name="Franch-Gras L."/>
            <person name="Hahn C."/>
            <person name="Garcia-Roger E.M."/>
            <person name="Carmona M.J."/>
            <person name="Serra M."/>
            <person name="Gomez A."/>
        </authorList>
    </citation>
    <scope>NUCLEOTIDE SEQUENCE [LARGE SCALE GENOMIC DNA]</scope>
    <source>
        <strain evidence="1">HYR1</strain>
    </source>
</reference>
<keyword evidence="2" id="KW-1185">Reference proteome</keyword>
<name>A0A3M7P8L6_BRAPC</name>
<sequence>MRFRIRTPFQLHLLEHQKKTTKQREQPSFLFQEVQQQSERALDKRCDEIFENNVKKLEIITKLNQNIQPNQIDDIIKKLSMEKTGDL</sequence>